<comment type="subcellular location">
    <subcellularLocation>
        <location evidence="1">Cytoplasm</location>
        <location evidence="1">Cytoskeleton</location>
        <location evidence="1">Spindle</location>
    </subcellularLocation>
    <subcellularLocation>
        <location evidence="1">Nucleus</location>
    </subcellularLocation>
</comment>
<sequence>MEEPLMSADRGHAADLHVLLNDSVLTAMASLIIASSTRLSPELSSSSAAQIVNLFLDGDVSILSENSLTSKFLPFQMDGPSAPQSRLVALLMAFVCSLPKNVEIPHLSRLLQDLLSLSLAGCYAFAFTSAAKCFAGLINKCPAGQ</sequence>
<protein>
    <recommendedName>
        <fullName evidence="1">MMS19 nucleotide excision repair protein</fullName>
    </recommendedName>
</protein>
<proteinExistence type="inferred from homology"/>
<name>A0ABN9LBF6_9NEOB</name>
<evidence type="ECO:0000259" key="2">
    <source>
        <dbReference type="Pfam" id="PF12460"/>
    </source>
</evidence>
<keyword evidence="1" id="KW-0227">DNA damage</keyword>
<evidence type="ECO:0000313" key="4">
    <source>
        <dbReference type="Proteomes" id="UP001176940"/>
    </source>
</evidence>
<comment type="caution">
    <text evidence="3">The sequence shown here is derived from an EMBL/GenBank/DDBJ whole genome shotgun (WGS) entry which is preliminary data.</text>
</comment>
<organism evidence="3 4">
    <name type="scientific">Ranitomeya imitator</name>
    <name type="common">mimic poison frog</name>
    <dbReference type="NCBI Taxonomy" id="111125"/>
    <lineage>
        <taxon>Eukaryota</taxon>
        <taxon>Metazoa</taxon>
        <taxon>Chordata</taxon>
        <taxon>Craniata</taxon>
        <taxon>Vertebrata</taxon>
        <taxon>Euteleostomi</taxon>
        <taxon>Amphibia</taxon>
        <taxon>Batrachia</taxon>
        <taxon>Anura</taxon>
        <taxon>Neobatrachia</taxon>
        <taxon>Hyloidea</taxon>
        <taxon>Dendrobatidae</taxon>
        <taxon>Dendrobatinae</taxon>
        <taxon>Ranitomeya</taxon>
    </lineage>
</organism>
<gene>
    <name evidence="3" type="ORF">RIMI_LOCUS6224373</name>
</gene>
<evidence type="ECO:0000256" key="1">
    <source>
        <dbReference type="RuleBase" id="RU367072"/>
    </source>
</evidence>
<keyword evidence="1" id="KW-0963">Cytoplasm</keyword>
<comment type="similarity">
    <text evidence="1">Belongs to the MET18/MMS19 family.</text>
</comment>
<dbReference type="PANTHER" id="PTHR12891:SF0">
    <property type="entry name" value="MMS19 NUCLEOTIDE EXCISION REPAIR PROTEIN HOMOLOG"/>
    <property type="match status" value="1"/>
</dbReference>
<accession>A0ABN9LBF6</accession>
<dbReference type="Pfam" id="PF12460">
    <property type="entry name" value="MMS19_C"/>
    <property type="match status" value="1"/>
</dbReference>
<dbReference type="Proteomes" id="UP001176940">
    <property type="component" value="Unassembled WGS sequence"/>
</dbReference>
<feature type="domain" description="MMS19 C-terminal" evidence="2">
    <location>
        <begin position="13"/>
        <end position="144"/>
    </location>
</feature>
<dbReference type="InterPro" id="IPR024687">
    <property type="entry name" value="MMS19_C"/>
</dbReference>
<keyword evidence="4" id="KW-1185">Reference proteome</keyword>
<dbReference type="InterPro" id="IPR039920">
    <property type="entry name" value="MMS19"/>
</dbReference>
<dbReference type="PANTHER" id="PTHR12891">
    <property type="entry name" value="DNA REPAIR/TRANSCRIPTION PROTEIN MET18/MMS19"/>
    <property type="match status" value="1"/>
</dbReference>
<evidence type="ECO:0000313" key="3">
    <source>
        <dbReference type="EMBL" id="CAJ0935085.1"/>
    </source>
</evidence>
<comment type="subunit">
    <text evidence="1">Component of the CIA complex.</text>
</comment>
<comment type="function">
    <text evidence="1">Key component of the cytosolic iron-sulfur protein assembly (CIA) complex, a multiprotein complex that mediates the incorporation of iron-sulfur cluster into apoproteins specifically involved in DNA metabolism and genomic integrity. In the CIA complex, MMS19 acts as an adapter between early-acting CIA components and a subset of cellular target iron-sulfur proteins.</text>
</comment>
<keyword evidence="1" id="KW-0206">Cytoskeleton</keyword>
<dbReference type="EMBL" id="CAUEEQ010011104">
    <property type="protein sequence ID" value="CAJ0935085.1"/>
    <property type="molecule type" value="Genomic_DNA"/>
</dbReference>
<keyword evidence="1" id="KW-0539">Nucleus</keyword>
<reference evidence="3" key="1">
    <citation type="submission" date="2023-07" db="EMBL/GenBank/DDBJ databases">
        <authorList>
            <person name="Stuckert A."/>
        </authorList>
    </citation>
    <scope>NUCLEOTIDE SEQUENCE</scope>
</reference>
<keyword evidence="1" id="KW-0234">DNA repair</keyword>